<sequence>MNNEELSSSYFDEIKEWQSGEPIFVSKNDEINSRVPLLRVNGWKKFIDLLSTNFFQENISELIFRGQRRYDWGLMPNIARNSDNGLFTKELMENQLNNFKKAIRGRIKDYTLLLNEDDDEIWAIGQHYGLNTPLLDWTYSPYVSLFFAFSRKDVKAEKPNEYRVVYIANKKLLSNFVTFVDPKVDMYGRLVNQAGLFIKAEAGKSIESLIVDSIAEQNESEFLSDESFEQEIAKYL</sequence>
<dbReference type="Pfam" id="PF08867">
    <property type="entry name" value="FRG"/>
    <property type="match status" value="1"/>
</dbReference>
<name>A0A378NND1_MANHA</name>
<dbReference type="SMART" id="SM00901">
    <property type="entry name" value="FRG"/>
    <property type="match status" value="1"/>
</dbReference>
<dbReference type="RefSeq" id="WP_006252391.1">
    <property type="nucleotide sequence ID" value="NZ_CP017484.1"/>
</dbReference>
<evidence type="ECO:0000259" key="1">
    <source>
        <dbReference type="SMART" id="SM00901"/>
    </source>
</evidence>
<feature type="domain" description="FRG" evidence="1">
    <location>
        <begin position="58"/>
        <end position="166"/>
    </location>
</feature>
<gene>
    <name evidence="2" type="ORF">NCTC9380_02776</name>
</gene>
<organism evidence="2 3">
    <name type="scientific">Mannheimia haemolytica</name>
    <name type="common">Pasteurella haemolytica</name>
    <dbReference type="NCBI Taxonomy" id="75985"/>
    <lineage>
        <taxon>Bacteria</taxon>
        <taxon>Pseudomonadati</taxon>
        <taxon>Pseudomonadota</taxon>
        <taxon>Gammaproteobacteria</taxon>
        <taxon>Pasteurellales</taxon>
        <taxon>Pasteurellaceae</taxon>
        <taxon>Mannheimia</taxon>
    </lineage>
</organism>
<evidence type="ECO:0000313" key="2">
    <source>
        <dbReference type="EMBL" id="STY67418.1"/>
    </source>
</evidence>
<dbReference type="AlphaFoldDB" id="A0A378NND1"/>
<evidence type="ECO:0000313" key="3">
    <source>
        <dbReference type="Proteomes" id="UP000254031"/>
    </source>
</evidence>
<accession>A0A378NND1</accession>
<proteinExistence type="predicted"/>
<reference evidence="2 3" key="1">
    <citation type="submission" date="2018-06" db="EMBL/GenBank/DDBJ databases">
        <authorList>
            <consortium name="Pathogen Informatics"/>
            <person name="Doyle S."/>
        </authorList>
    </citation>
    <scope>NUCLEOTIDE SEQUENCE [LARGE SCALE GENOMIC DNA]</scope>
    <source>
        <strain evidence="2 3">NCTC9380</strain>
    </source>
</reference>
<protein>
    <submittedName>
        <fullName evidence="2">FRG domain</fullName>
    </submittedName>
</protein>
<dbReference type="EMBL" id="UGPL01000006">
    <property type="protein sequence ID" value="STY67418.1"/>
    <property type="molecule type" value="Genomic_DNA"/>
</dbReference>
<dbReference type="Proteomes" id="UP000254031">
    <property type="component" value="Unassembled WGS sequence"/>
</dbReference>
<dbReference type="InterPro" id="IPR014966">
    <property type="entry name" value="FRG-dom"/>
</dbReference>